<organism evidence="1 2">
    <name type="scientific">Zalerion maritima</name>
    <dbReference type="NCBI Taxonomy" id="339359"/>
    <lineage>
        <taxon>Eukaryota</taxon>
        <taxon>Fungi</taxon>
        <taxon>Dikarya</taxon>
        <taxon>Ascomycota</taxon>
        <taxon>Pezizomycotina</taxon>
        <taxon>Sordariomycetes</taxon>
        <taxon>Lulworthiomycetidae</taxon>
        <taxon>Lulworthiales</taxon>
        <taxon>Lulworthiaceae</taxon>
        <taxon>Zalerion</taxon>
    </lineage>
</organism>
<dbReference type="EMBL" id="JAKWBI020000191">
    <property type="protein sequence ID" value="KAJ2899679.1"/>
    <property type="molecule type" value="Genomic_DNA"/>
</dbReference>
<accession>A0AAD5RNA4</accession>
<gene>
    <name evidence="1" type="ORF">MKZ38_002930</name>
</gene>
<comment type="caution">
    <text evidence="1">The sequence shown here is derived from an EMBL/GenBank/DDBJ whole genome shotgun (WGS) entry which is preliminary data.</text>
</comment>
<reference evidence="1" key="1">
    <citation type="submission" date="2022-07" db="EMBL/GenBank/DDBJ databases">
        <title>Draft genome sequence of Zalerion maritima ATCC 34329, a (micro)plastics degrading marine fungus.</title>
        <authorList>
            <person name="Paco A."/>
            <person name="Goncalves M.F.M."/>
            <person name="Rocha-Santos T.A.P."/>
            <person name="Alves A."/>
        </authorList>
    </citation>
    <scope>NUCLEOTIDE SEQUENCE</scope>
    <source>
        <strain evidence="1">ATCC 34329</strain>
    </source>
</reference>
<dbReference type="AlphaFoldDB" id="A0AAD5RNA4"/>
<name>A0AAD5RNA4_9PEZI</name>
<evidence type="ECO:0000313" key="2">
    <source>
        <dbReference type="Proteomes" id="UP001201980"/>
    </source>
</evidence>
<evidence type="ECO:0000313" key="1">
    <source>
        <dbReference type="EMBL" id="KAJ2899679.1"/>
    </source>
</evidence>
<keyword evidence="2" id="KW-1185">Reference proteome</keyword>
<sequence length="352" mass="38408">MANGNSKLGIAGDLAYAACQKIRKLSIYNQPVGLTWLKRSPRIVTCPMCLVEGKTTIGSGHVYTHSCSTCGTRLAVYRRGDSHIFIRGYWKSIGRTKTTLPRECASPLGPPTPLAMQVESEPSAIYVITGDAQDWICKTRPGVDIIAEQRGQGHKQQQQPKDEILYTFTTSGPDGGLLPYDPTHFEPPGTHAHGALVSQPDGEVVAQLALSTVLLDATIESTHYGGIDSASDGTSKIGGGFASKSTLQALYCFGSWDCDSSLGRLYWTPQQTSSGSVWTCLDAYNRKVAEVVILDKKTETKSLRLYGGVEKMLRPGGMKFLDEILAGYALMRVQHQRMRNYELHTGAKVFRA</sequence>
<proteinExistence type="predicted"/>
<dbReference type="Proteomes" id="UP001201980">
    <property type="component" value="Unassembled WGS sequence"/>
</dbReference>
<protein>
    <submittedName>
        <fullName evidence="1">Uncharacterized protein</fullName>
    </submittedName>
</protein>